<feature type="compositionally biased region" description="Basic and acidic residues" evidence="1">
    <location>
        <begin position="615"/>
        <end position="633"/>
    </location>
</feature>
<feature type="region of interest" description="Disordered" evidence="1">
    <location>
        <begin position="615"/>
        <end position="635"/>
    </location>
</feature>
<comment type="caution">
    <text evidence="2">The sequence shown here is derived from an EMBL/GenBank/DDBJ whole genome shotgun (WGS) entry which is preliminary data.</text>
</comment>
<gene>
    <name evidence="2" type="ORF">BPOR_0104g00040</name>
</gene>
<sequence length="679" mass="77236">MPKTEEHAQWLYNYFNDNNANGDLDLTSKEIAELCNTELGTEAWTKGPSPENRRIMTNGVDAQIVGRHMKELKKKAAGKPRATRRTQGAIDRINRVLACRGGRLWTGDRMLLAMLNETKPENIKNFVEEKARKEGKRAKEAGGQVLLDWGARKRSMVASNKYANKMWAEYNKPGKKDEYLQKLANGLISLETGEVIKEHSTNHPGSSLNPANGYTPSTNDGDGDDEAVDADASEDVVDDDYPMDNEIGNEYESQTEYNSVVDSSEHSDHINDRPQSQMQVDDDINNEKLNLADGNAENSGSQMGFEQNYCDTNRPFSKHSVFYNAETGVPNPSTNLFEYGASNIQVMTQDKGPMVASMQPYRDNAHSRRMHMGFRPSLQVHSSRYTGEPVRQRQNERFHACTREEQDMRACQIGYQVHENQHRYQNASQMLSDAQFKKREQPLFEQGVFDVRPVKRQCQPGELFEPERQLESEQHFSLEYHYNGLYVEESDVEESLEPNLNIGIDFNRIADSMIIEETMAFQERDMHALAASIVRPRNHEDVDQERETGLWSIVAHPESGLRTAHFLGRESQKSGRLGRRSCDEPENAIVIQEDCQEVETVERSQGTTCNRISVDERQSAKEEEQPGHFEDVSSPKGYANIWCSHGRTCEQPSESPWQASHHFDGISTTISMRPTRRKS</sequence>
<name>A0A4Z1KYM7_9HELO</name>
<dbReference type="AlphaFoldDB" id="A0A4Z1KYM7"/>
<proteinExistence type="predicted"/>
<dbReference type="EMBL" id="PQXO01000104">
    <property type="protein sequence ID" value="TGO89540.1"/>
    <property type="molecule type" value="Genomic_DNA"/>
</dbReference>
<evidence type="ECO:0000256" key="1">
    <source>
        <dbReference type="SAM" id="MobiDB-lite"/>
    </source>
</evidence>
<feature type="compositionally biased region" description="Polar residues" evidence="1">
    <location>
        <begin position="202"/>
        <end position="219"/>
    </location>
</feature>
<dbReference type="Proteomes" id="UP000297280">
    <property type="component" value="Unassembled WGS sequence"/>
</dbReference>
<accession>A0A4Z1KYM7</accession>
<organism evidence="2 3">
    <name type="scientific">Botrytis porri</name>
    <dbReference type="NCBI Taxonomy" id="87229"/>
    <lineage>
        <taxon>Eukaryota</taxon>
        <taxon>Fungi</taxon>
        <taxon>Dikarya</taxon>
        <taxon>Ascomycota</taxon>
        <taxon>Pezizomycotina</taxon>
        <taxon>Leotiomycetes</taxon>
        <taxon>Helotiales</taxon>
        <taxon>Sclerotiniaceae</taxon>
        <taxon>Botrytis</taxon>
    </lineage>
</organism>
<keyword evidence="3" id="KW-1185">Reference proteome</keyword>
<feature type="region of interest" description="Disordered" evidence="1">
    <location>
        <begin position="198"/>
        <end position="242"/>
    </location>
</feature>
<feature type="region of interest" description="Disordered" evidence="1">
    <location>
        <begin position="650"/>
        <end position="679"/>
    </location>
</feature>
<protein>
    <submittedName>
        <fullName evidence="2">Uncharacterized protein</fullName>
    </submittedName>
</protein>
<feature type="compositionally biased region" description="Acidic residues" evidence="1">
    <location>
        <begin position="221"/>
        <end position="242"/>
    </location>
</feature>
<evidence type="ECO:0000313" key="3">
    <source>
        <dbReference type="Proteomes" id="UP000297280"/>
    </source>
</evidence>
<reference evidence="2 3" key="1">
    <citation type="submission" date="2017-12" db="EMBL/GenBank/DDBJ databases">
        <title>Comparative genomics of Botrytis spp.</title>
        <authorList>
            <person name="Valero-Jimenez C.A."/>
            <person name="Tapia P."/>
            <person name="Veloso J."/>
            <person name="Silva-Moreno E."/>
            <person name="Staats M."/>
            <person name="Valdes J.H."/>
            <person name="Van Kan J.A.L."/>
        </authorList>
    </citation>
    <scope>NUCLEOTIDE SEQUENCE [LARGE SCALE GENOMIC DNA]</scope>
    <source>
        <strain evidence="2 3">MUCL3349</strain>
    </source>
</reference>
<evidence type="ECO:0000313" key="2">
    <source>
        <dbReference type="EMBL" id="TGO89540.1"/>
    </source>
</evidence>